<dbReference type="InParanoid" id="D8UJU3"/>
<protein>
    <recommendedName>
        <fullName evidence="4">Pherophorin domain-containing protein</fullName>
    </recommendedName>
</protein>
<feature type="compositionally biased region" description="Low complexity" evidence="1">
    <location>
        <begin position="283"/>
        <end position="293"/>
    </location>
</feature>
<proteinExistence type="predicted"/>
<sequence>MKLASVVSRQQKITDRWIRLLSIDTPPCRHRGSAWSGFRNSILRILYQGAEITSAADVPVPFRASDTGSIRINQSVISMMDYAVDGGSWYSGQLADLYFNNTDSSNVVSYFRALPNLEFQRRFNGTPGCSPLSMDEMNNPTFSISYPLSPGIRLGFAIYSALLRAAQSGGDISDFQYCALYPFYLFGLLRTANASFAPIDGTPEIWLSGKWVTAASVTHAINVTTPTTGASASARASCIKTPKPAITHCIRTTIPSSVPFISFTSPAISVSSDPATSTPTNSPQVPRVPQVPQDTQGSQTPTYCFTAALSSSPVPGSSCTSTTIDKIAFILAPGPAESAVESTELVNNPKSCVELLNSSQEGR</sequence>
<evidence type="ECO:0000313" key="3">
    <source>
        <dbReference type="Proteomes" id="UP000001058"/>
    </source>
</evidence>
<keyword evidence="3" id="KW-1185">Reference proteome</keyword>
<dbReference type="GeneID" id="9625603"/>
<evidence type="ECO:0008006" key="4">
    <source>
        <dbReference type="Google" id="ProtNLM"/>
    </source>
</evidence>
<accession>D8UJU3</accession>
<organism evidence="3">
    <name type="scientific">Volvox carteri f. nagariensis</name>
    <dbReference type="NCBI Taxonomy" id="3068"/>
    <lineage>
        <taxon>Eukaryota</taxon>
        <taxon>Viridiplantae</taxon>
        <taxon>Chlorophyta</taxon>
        <taxon>core chlorophytes</taxon>
        <taxon>Chlorophyceae</taxon>
        <taxon>CS clade</taxon>
        <taxon>Chlamydomonadales</taxon>
        <taxon>Volvocaceae</taxon>
        <taxon>Volvox</taxon>
    </lineage>
</organism>
<dbReference type="EMBL" id="GL378431">
    <property type="protein sequence ID" value="EFJ40014.1"/>
    <property type="molecule type" value="Genomic_DNA"/>
</dbReference>
<feature type="region of interest" description="Disordered" evidence="1">
    <location>
        <begin position="271"/>
        <end position="297"/>
    </location>
</feature>
<feature type="compositionally biased region" description="Polar residues" evidence="1">
    <location>
        <begin position="271"/>
        <end position="282"/>
    </location>
</feature>
<dbReference type="AlphaFoldDB" id="D8UJU3"/>
<reference evidence="2 3" key="1">
    <citation type="journal article" date="2010" name="Science">
        <title>Genomic analysis of organismal complexity in the multicellular green alga Volvox carteri.</title>
        <authorList>
            <person name="Prochnik S.E."/>
            <person name="Umen J."/>
            <person name="Nedelcu A.M."/>
            <person name="Hallmann A."/>
            <person name="Miller S.M."/>
            <person name="Nishii I."/>
            <person name="Ferris P."/>
            <person name="Kuo A."/>
            <person name="Mitros T."/>
            <person name="Fritz-Laylin L.K."/>
            <person name="Hellsten U."/>
            <person name="Chapman J."/>
            <person name="Simakov O."/>
            <person name="Rensing S.A."/>
            <person name="Terry A."/>
            <person name="Pangilinan J."/>
            <person name="Kapitonov V."/>
            <person name="Jurka J."/>
            <person name="Salamov A."/>
            <person name="Shapiro H."/>
            <person name="Schmutz J."/>
            <person name="Grimwood J."/>
            <person name="Lindquist E."/>
            <person name="Lucas S."/>
            <person name="Grigoriev I.V."/>
            <person name="Schmitt R."/>
            <person name="Kirk D."/>
            <person name="Rokhsar D.S."/>
        </authorList>
    </citation>
    <scope>NUCLEOTIDE SEQUENCE [LARGE SCALE GENOMIC DNA]</scope>
    <source>
        <strain evidence="3">f. Nagariensis / Eve</strain>
    </source>
</reference>
<dbReference type="KEGG" id="vcn:VOLCADRAFT_100255"/>
<gene>
    <name evidence="2" type="ORF">VOLCADRAFT_100255</name>
</gene>
<evidence type="ECO:0000313" key="2">
    <source>
        <dbReference type="EMBL" id="EFJ40014.1"/>
    </source>
</evidence>
<evidence type="ECO:0000256" key="1">
    <source>
        <dbReference type="SAM" id="MobiDB-lite"/>
    </source>
</evidence>
<dbReference type="Proteomes" id="UP000001058">
    <property type="component" value="Unassembled WGS sequence"/>
</dbReference>
<name>D8UJU3_VOLCA</name>
<dbReference type="RefSeq" id="XP_002958934.1">
    <property type="nucleotide sequence ID" value="XM_002958888.1"/>
</dbReference>